<organism evidence="1 2">
    <name type="scientific">Teladorsagia circumcincta</name>
    <name type="common">Brown stomach worm</name>
    <name type="synonym">Ostertagia circumcincta</name>
    <dbReference type="NCBI Taxonomy" id="45464"/>
    <lineage>
        <taxon>Eukaryota</taxon>
        <taxon>Metazoa</taxon>
        <taxon>Ecdysozoa</taxon>
        <taxon>Nematoda</taxon>
        <taxon>Chromadorea</taxon>
        <taxon>Rhabditida</taxon>
        <taxon>Rhabditina</taxon>
        <taxon>Rhabditomorpha</taxon>
        <taxon>Strongyloidea</taxon>
        <taxon>Trichostrongylidae</taxon>
        <taxon>Teladorsagia</taxon>
    </lineage>
</organism>
<name>A0A2G9T5Q1_TELCI</name>
<gene>
    <name evidence="1" type="ORF">TELCIR_25815</name>
</gene>
<reference evidence="1 2" key="1">
    <citation type="submission" date="2015-09" db="EMBL/GenBank/DDBJ databases">
        <title>Draft genome of the parasitic nematode Teladorsagia circumcincta isolate WARC Sus (inbred).</title>
        <authorList>
            <person name="Mitreva M."/>
        </authorList>
    </citation>
    <scope>NUCLEOTIDE SEQUENCE [LARGE SCALE GENOMIC DNA]</scope>
    <source>
        <strain evidence="1 2">S</strain>
    </source>
</reference>
<keyword evidence="2" id="KW-1185">Reference proteome</keyword>
<accession>A0A2G9T5Q1</accession>
<protein>
    <recommendedName>
        <fullName evidence="3">Rpn11/EIF3F C-terminal domain-containing protein</fullName>
    </recommendedName>
</protein>
<sequence length="78" mass="8924">MKYMAGSLVTEDLETMRTLTVNYVSSVVPTSKVENMKKVAMTKEELNKVQQLHYGWYIQAVSALLGAMGKEQYMKMDR</sequence>
<evidence type="ECO:0000313" key="2">
    <source>
        <dbReference type="Proteomes" id="UP000230423"/>
    </source>
</evidence>
<feature type="non-terminal residue" evidence="1">
    <location>
        <position position="78"/>
    </location>
</feature>
<evidence type="ECO:0000313" key="1">
    <source>
        <dbReference type="EMBL" id="PIO52872.1"/>
    </source>
</evidence>
<dbReference type="EMBL" id="KZ424453">
    <property type="protein sequence ID" value="PIO52872.1"/>
    <property type="molecule type" value="Genomic_DNA"/>
</dbReference>
<proteinExistence type="predicted"/>
<evidence type="ECO:0008006" key="3">
    <source>
        <dbReference type="Google" id="ProtNLM"/>
    </source>
</evidence>
<dbReference type="Proteomes" id="UP000230423">
    <property type="component" value="Unassembled WGS sequence"/>
</dbReference>
<dbReference type="OrthoDB" id="5869971at2759"/>
<dbReference type="AlphaFoldDB" id="A0A2G9T5Q1"/>